<dbReference type="InterPro" id="IPR013783">
    <property type="entry name" value="Ig-like_fold"/>
</dbReference>
<evidence type="ECO:0000256" key="2">
    <source>
        <dbReference type="ARBA" id="ARBA00022737"/>
    </source>
</evidence>
<dbReference type="InterPro" id="IPR007110">
    <property type="entry name" value="Ig-like_dom"/>
</dbReference>
<dbReference type="Gene3D" id="2.60.40.10">
    <property type="entry name" value="Immunoglobulins"/>
    <property type="match status" value="2"/>
</dbReference>
<dbReference type="AlphaFoldDB" id="A0A8C3SUA0"/>
<keyword evidence="3" id="KW-1015">Disulfide bond</keyword>
<evidence type="ECO:0000256" key="3">
    <source>
        <dbReference type="ARBA" id="ARBA00023157"/>
    </source>
</evidence>
<reference evidence="7" key="1">
    <citation type="submission" date="2025-08" db="UniProtKB">
        <authorList>
            <consortium name="Ensembl"/>
        </authorList>
    </citation>
    <scope>IDENTIFICATION</scope>
</reference>
<dbReference type="Proteomes" id="UP000694403">
    <property type="component" value="Unplaced"/>
</dbReference>
<dbReference type="PANTHER" id="PTHR11738:SF186">
    <property type="entry name" value="OSTEOCLAST-ASSOCIATED IMMUNOGLOBULIN-LIKE RECEPTOR"/>
    <property type="match status" value="1"/>
</dbReference>
<dbReference type="SUPFAM" id="SSF48726">
    <property type="entry name" value="Immunoglobulin"/>
    <property type="match status" value="2"/>
</dbReference>
<keyword evidence="8" id="KW-1185">Reference proteome</keyword>
<dbReference type="Pfam" id="PF13927">
    <property type="entry name" value="Ig_3"/>
    <property type="match status" value="1"/>
</dbReference>
<evidence type="ECO:0000256" key="4">
    <source>
        <dbReference type="ARBA" id="ARBA00023180"/>
    </source>
</evidence>
<evidence type="ECO:0000259" key="6">
    <source>
        <dbReference type="PROSITE" id="PS50835"/>
    </source>
</evidence>
<dbReference type="Ensembl" id="ENSCSRT00000021185.1">
    <property type="protein sequence ID" value="ENSCSRP00000020285.1"/>
    <property type="gene ID" value="ENSCSRG00000015390.1"/>
</dbReference>
<dbReference type="PANTHER" id="PTHR11738">
    <property type="entry name" value="MHC CLASS I NK CELL RECEPTOR"/>
    <property type="match status" value="1"/>
</dbReference>
<evidence type="ECO:0000256" key="1">
    <source>
        <dbReference type="ARBA" id="ARBA00022729"/>
    </source>
</evidence>
<sequence length="334" mass="35932">MRVSGECERLSCVILIDGRRTRLNTGYFTRCPIFSTGKYGHPPGGLRSEPSPAPSAPWRCPWGWALRAGYRHRGGVCVSPSHSCLCVNAELPTPRPSISVSPSGVIVLGAAVTLRCQCRCGARRLFLYKGGIENRELGADGDGGEFTIPSARQADGGVYTCRSHSRSELLSWSYPSDIVQIIVAGEEPGSLSVPSGGVALWGAVPVRCRGRHQNVRFLLYKDGNPTALRVTEPAGHQAEFPIRNVSRRDAGSYSCSYHRQWDQFILSHPSDPVELVVAGEGPGSVPRSQPHPHRTLRGMCKGAWGGIFCVVGSERKQRGTAASSSSPAPSGNGW</sequence>
<dbReference type="InterPro" id="IPR036179">
    <property type="entry name" value="Ig-like_dom_sf"/>
</dbReference>
<keyword evidence="5" id="KW-0393">Immunoglobulin domain</keyword>
<dbReference type="FunFam" id="2.60.40.10:FF:000033">
    <property type="entry name" value="Killer cell immunoglobulin-like receptor"/>
    <property type="match status" value="1"/>
</dbReference>
<keyword evidence="4" id="KW-0325">Glycoprotein</keyword>
<reference evidence="7" key="2">
    <citation type="submission" date="2025-09" db="UniProtKB">
        <authorList>
            <consortium name="Ensembl"/>
        </authorList>
    </citation>
    <scope>IDENTIFICATION</scope>
</reference>
<dbReference type="PROSITE" id="PS50835">
    <property type="entry name" value="IG_LIKE"/>
    <property type="match status" value="1"/>
</dbReference>
<evidence type="ECO:0000256" key="5">
    <source>
        <dbReference type="ARBA" id="ARBA00023319"/>
    </source>
</evidence>
<name>A0A8C3SUA0_CHESE</name>
<dbReference type="InterPro" id="IPR050412">
    <property type="entry name" value="Ig-like_Receptors_ImmuneReg"/>
</dbReference>
<feature type="domain" description="Ig-like" evidence="6">
    <location>
        <begin position="96"/>
        <end position="171"/>
    </location>
</feature>
<keyword evidence="1" id="KW-0732">Signal</keyword>
<accession>A0A8C3SUA0</accession>
<dbReference type="GO" id="GO:0002764">
    <property type="term" value="P:immune response-regulating signaling pathway"/>
    <property type="evidence" value="ECO:0007669"/>
    <property type="project" value="TreeGrafter"/>
</dbReference>
<keyword evidence="2" id="KW-0677">Repeat</keyword>
<protein>
    <recommendedName>
        <fullName evidence="6">Ig-like domain-containing protein</fullName>
    </recommendedName>
</protein>
<dbReference type="InterPro" id="IPR003599">
    <property type="entry name" value="Ig_sub"/>
</dbReference>
<evidence type="ECO:0000313" key="7">
    <source>
        <dbReference type="Ensembl" id="ENSCSRP00000020285.1"/>
    </source>
</evidence>
<dbReference type="FunFam" id="2.60.40.10:FF:000049">
    <property type="entry name" value="Leukocyte immunoglobulin-like receptor subfamily B member 1"/>
    <property type="match status" value="1"/>
</dbReference>
<dbReference type="Pfam" id="PF13895">
    <property type="entry name" value="Ig_2"/>
    <property type="match status" value="1"/>
</dbReference>
<organism evidence="7 8">
    <name type="scientific">Chelydra serpentina</name>
    <name type="common">Snapping turtle</name>
    <name type="synonym">Testudo serpentina</name>
    <dbReference type="NCBI Taxonomy" id="8475"/>
    <lineage>
        <taxon>Eukaryota</taxon>
        <taxon>Metazoa</taxon>
        <taxon>Chordata</taxon>
        <taxon>Craniata</taxon>
        <taxon>Vertebrata</taxon>
        <taxon>Euteleostomi</taxon>
        <taxon>Archelosauria</taxon>
        <taxon>Testudinata</taxon>
        <taxon>Testudines</taxon>
        <taxon>Cryptodira</taxon>
        <taxon>Durocryptodira</taxon>
        <taxon>Americhelydia</taxon>
        <taxon>Chelydroidea</taxon>
        <taxon>Chelydridae</taxon>
        <taxon>Chelydra</taxon>
    </lineage>
</organism>
<proteinExistence type="predicted"/>
<evidence type="ECO:0000313" key="8">
    <source>
        <dbReference type="Proteomes" id="UP000694403"/>
    </source>
</evidence>
<dbReference type="SMART" id="SM00409">
    <property type="entry name" value="IG"/>
    <property type="match status" value="2"/>
</dbReference>